<evidence type="ECO:0000313" key="2">
    <source>
        <dbReference type="EMBL" id="EGS18663.1"/>
    </source>
</evidence>
<dbReference type="PROSITE" id="PS50280">
    <property type="entry name" value="SET"/>
    <property type="match status" value="1"/>
</dbReference>
<proteinExistence type="predicted"/>
<reference evidence="2 3" key="1">
    <citation type="journal article" date="2011" name="Cell">
        <title>Insight into structure and assembly of the nuclear pore complex by utilizing the genome of a eukaryotic thermophile.</title>
        <authorList>
            <person name="Amlacher S."/>
            <person name="Sarges P."/>
            <person name="Flemming D."/>
            <person name="van Noort V."/>
            <person name="Kunze R."/>
            <person name="Devos D.P."/>
            <person name="Arumugam M."/>
            <person name="Bork P."/>
            <person name="Hurt E."/>
        </authorList>
    </citation>
    <scope>NUCLEOTIDE SEQUENCE [LARGE SCALE GENOMIC DNA]</scope>
    <source>
        <strain evidence="3">DSM 1495 / CBS 144.50 / IMI 039719</strain>
    </source>
</reference>
<dbReference type="SUPFAM" id="SSF82199">
    <property type="entry name" value="SET domain"/>
    <property type="match status" value="1"/>
</dbReference>
<dbReference type="PANTHER" id="PTHR13271:SF76">
    <property type="entry name" value="SET DOMAIN-CONTAINING PROTEIN 8"/>
    <property type="match status" value="1"/>
</dbReference>
<dbReference type="GO" id="GO:0005634">
    <property type="term" value="C:nucleus"/>
    <property type="evidence" value="ECO:0007669"/>
    <property type="project" value="TreeGrafter"/>
</dbReference>
<evidence type="ECO:0000313" key="3">
    <source>
        <dbReference type="Proteomes" id="UP000008066"/>
    </source>
</evidence>
<dbReference type="InterPro" id="IPR001214">
    <property type="entry name" value="SET_dom"/>
</dbReference>
<keyword evidence="3" id="KW-1185">Reference proteome</keyword>
<dbReference type="RefSeq" id="XP_006695608.1">
    <property type="nucleotide sequence ID" value="XM_006695545.1"/>
</dbReference>
<dbReference type="Gene3D" id="3.90.1410.10">
    <property type="entry name" value="set domain protein methyltransferase, domain 1"/>
    <property type="match status" value="1"/>
</dbReference>
<dbReference type="GO" id="GO:0016279">
    <property type="term" value="F:protein-lysine N-methyltransferase activity"/>
    <property type="evidence" value="ECO:0007669"/>
    <property type="project" value="TreeGrafter"/>
</dbReference>
<protein>
    <recommendedName>
        <fullName evidence="1">SET domain-containing protein</fullName>
    </recommendedName>
</protein>
<dbReference type="HOGENOM" id="CLU_044629_0_0_1"/>
<feature type="domain" description="SET" evidence="1">
    <location>
        <begin position="23"/>
        <end position="281"/>
    </location>
</feature>
<dbReference type="EMBL" id="GL988045">
    <property type="protein sequence ID" value="EGS18663.1"/>
    <property type="molecule type" value="Genomic_DNA"/>
</dbReference>
<dbReference type="InterPro" id="IPR050600">
    <property type="entry name" value="SETD3_SETD6_MTase"/>
</dbReference>
<organism evidence="3">
    <name type="scientific">Chaetomium thermophilum (strain DSM 1495 / CBS 144.50 / IMI 039719)</name>
    <name type="common">Thermochaetoides thermophila</name>
    <dbReference type="NCBI Taxonomy" id="759272"/>
    <lineage>
        <taxon>Eukaryota</taxon>
        <taxon>Fungi</taxon>
        <taxon>Dikarya</taxon>
        <taxon>Ascomycota</taxon>
        <taxon>Pezizomycotina</taxon>
        <taxon>Sordariomycetes</taxon>
        <taxon>Sordariomycetidae</taxon>
        <taxon>Sordariales</taxon>
        <taxon>Chaetomiaceae</taxon>
        <taxon>Thermochaetoides</taxon>
    </lineage>
</organism>
<name>G0SDR2_CHATD</name>
<dbReference type="CDD" id="cd10527">
    <property type="entry name" value="SET_LSMT"/>
    <property type="match status" value="1"/>
</dbReference>
<dbReference type="AlphaFoldDB" id="G0SDR2"/>
<dbReference type="eggNOG" id="KOG1337">
    <property type="taxonomic scope" value="Eukaryota"/>
</dbReference>
<gene>
    <name evidence="2" type="ORF">CTHT_0052690</name>
</gene>
<dbReference type="STRING" id="759272.G0SDR2"/>
<evidence type="ECO:0000259" key="1">
    <source>
        <dbReference type="PROSITE" id="PS50280"/>
    </source>
</evidence>
<dbReference type="PANTHER" id="PTHR13271">
    <property type="entry name" value="UNCHARACTERIZED PUTATIVE METHYLTRANSFERASE"/>
    <property type="match status" value="1"/>
</dbReference>
<dbReference type="InterPro" id="IPR046341">
    <property type="entry name" value="SET_dom_sf"/>
</dbReference>
<dbReference type="Proteomes" id="UP000008066">
    <property type="component" value="Unassembled WGS sequence"/>
</dbReference>
<dbReference type="OrthoDB" id="441812at2759"/>
<sequence>MPWQSLPIDDLPAWALLNNVSFTNVKVAQTEDKGYGVVTTRHLVQANADEATPDGATALLTVPHDLVLNQQAVHEYAKEDKNFRQLLEAVGHRSARADVLLFLLVQSALASRSSYTPVGVSNPWAQYLRFLPETVLVPTLWNEDERLLLRGTSLEPAIDAKLSALDAEFGLVREKSCDLPCWNELLWQQDDGQLAEGAEIGAFSSPTPSFTDWIRLDALYRSRCLELPGSGEAMVPCIDMINHSSVSPSAYYEENAQDEVVLLLRPGVSLPAGAEVTISYGDVKPAAEMLFNYGFIDPQSASERLVLPLRPFSDDPLAKAKLVAFGRAPTIHVARELIDNDGNSTVRWDSAFAYLMCVNEEDGLEFRILQQTDGTQNLCVFWQGIDVTDRTTDFQTLIQTHALHAVLRLRVVTVVHDRLQEQLDRMRSCAVPDAPLPSQRKECYEASILLRRIEGRLLEDAIKTLEEERNSLLQDKNVVAYLGLTEPAKSDLVDQEAANEEDDFS</sequence>
<dbReference type="KEGG" id="cthr:CTHT_0052690"/>
<dbReference type="GeneID" id="18259307"/>
<dbReference type="OMA" id="AWYRSRC"/>
<accession>G0SDR2</accession>